<dbReference type="AlphaFoldDB" id="A0A7M7PXB7"/>
<name>A0A7M7PXB7_NASVI</name>
<dbReference type="KEGG" id="nvi:116415929"/>
<sequence length="106" mass="12296">MTDAVEKEIKLTQNSSKETVEVDMSNLDIEPGKNTLSAAVIKDQLRIKEAEKQTEMNSKEARRLRRQLNIPTADNEYIWLGVFRGLISIETQSDNQKYYEKLSKKY</sequence>
<protein>
    <submittedName>
        <fullName evidence="1">Uncharacterized protein</fullName>
    </submittedName>
</protein>
<evidence type="ECO:0000313" key="2">
    <source>
        <dbReference type="Proteomes" id="UP000002358"/>
    </source>
</evidence>
<keyword evidence="2" id="KW-1185">Reference proteome</keyword>
<proteinExistence type="predicted"/>
<dbReference type="GeneID" id="116415929"/>
<reference evidence="1" key="1">
    <citation type="submission" date="2021-01" db="UniProtKB">
        <authorList>
            <consortium name="EnsemblMetazoa"/>
        </authorList>
    </citation>
    <scope>IDENTIFICATION</scope>
</reference>
<dbReference type="InParanoid" id="A0A7M7PXB7"/>
<organism evidence="1 2">
    <name type="scientific">Nasonia vitripennis</name>
    <name type="common">Parasitic wasp</name>
    <dbReference type="NCBI Taxonomy" id="7425"/>
    <lineage>
        <taxon>Eukaryota</taxon>
        <taxon>Metazoa</taxon>
        <taxon>Ecdysozoa</taxon>
        <taxon>Arthropoda</taxon>
        <taxon>Hexapoda</taxon>
        <taxon>Insecta</taxon>
        <taxon>Pterygota</taxon>
        <taxon>Neoptera</taxon>
        <taxon>Endopterygota</taxon>
        <taxon>Hymenoptera</taxon>
        <taxon>Apocrita</taxon>
        <taxon>Proctotrupomorpha</taxon>
        <taxon>Chalcidoidea</taxon>
        <taxon>Pteromalidae</taxon>
        <taxon>Pteromalinae</taxon>
        <taxon>Nasonia</taxon>
    </lineage>
</organism>
<dbReference type="Proteomes" id="UP000002358">
    <property type="component" value="Unassembled WGS sequence"/>
</dbReference>
<dbReference type="EnsemblMetazoa" id="XM_031921601">
    <property type="protein sequence ID" value="XP_031777461"/>
    <property type="gene ID" value="LOC116415929"/>
</dbReference>
<accession>A0A7M7PXB7</accession>
<dbReference type="RefSeq" id="XP_031777461.1">
    <property type="nucleotide sequence ID" value="XM_031921601.1"/>
</dbReference>
<evidence type="ECO:0000313" key="1">
    <source>
        <dbReference type="EnsemblMetazoa" id="XP_031777461"/>
    </source>
</evidence>